<proteinExistence type="predicted"/>
<accession>A0A0H4T7J8</accession>
<dbReference type="Pfam" id="PF10604">
    <property type="entry name" value="Polyketide_cyc2"/>
    <property type="match status" value="1"/>
</dbReference>
<dbReference type="Gene3D" id="3.30.530.20">
    <property type="match status" value="1"/>
</dbReference>
<organism evidence="1">
    <name type="scientific">uncultured Parcubacteria bacterium Rifle_16ft_4_minimus_37647</name>
    <dbReference type="NCBI Taxonomy" id="1665140"/>
    <lineage>
        <taxon>Bacteria</taxon>
        <taxon>Candidatus Parcubacteria</taxon>
        <taxon>environmental samples</taxon>
    </lineage>
</organism>
<dbReference type="CDD" id="cd07812">
    <property type="entry name" value="SRPBCC"/>
    <property type="match status" value="1"/>
</dbReference>
<dbReference type="InterPro" id="IPR019587">
    <property type="entry name" value="Polyketide_cyclase/dehydratase"/>
</dbReference>
<name>A0A0H4T7J8_9BACT</name>
<dbReference type="EMBL" id="KT007000">
    <property type="protein sequence ID" value="AKQ02417.1"/>
    <property type="molecule type" value="Genomic_DNA"/>
</dbReference>
<evidence type="ECO:0000313" key="1">
    <source>
        <dbReference type="EMBL" id="AKQ02417.1"/>
    </source>
</evidence>
<protein>
    <recommendedName>
        <fullName evidence="2">SRPBCC family protein</fullName>
    </recommendedName>
</protein>
<dbReference type="SUPFAM" id="SSF55961">
    <property type="entry name" value="Bet v1-like"/>
    <property type="match status" value="1"/>
</dbReference>
<reference evidence="1" key="1">
    <citation type="journal article" date="2015" name="ISME J.">
        <title>Aquifer environment selects for microbial species cohorts in sediment and groundwater.</title>
        <authorList>
            <person name="Hug L.A."/>
            <person name="Thomas B.C."/>
            <person name="Brown C.T."/>
            <person name="Frischkorn K.R."/>
            <person name="Williams K.H."/>
            <person name="Tringe S.G."/>
            <person name="Banfield J.F."/>
        </authorList>
    </citation>
    <scope>NUCLEOTIDE SEQUENCE</scope>
</reference>
<sequence length="148" mass="17253">MQKEKVHFEIDINVPQENVFDFLTDPKNIPLVLPGLVENYNIPELPIKKGSTFNFRYQILGVLLDGKTIIDEIERSSIYNFTTEGEVDSKWLQNMTTKNGGTHFTLDVEYTPPRSWLDKAKLTMIQEINRRDAEKYTKNLKELLEMQS</sequence>
<dbReference type="AlphaFoldDB" id="A0A0H4T7J8"/>
<evidence type="ECO:0008006" key="2">
    <source>
        <dbReference type="Google" id="ProtNLM"/>
    </source>
</evidence>
<dbReference type="InterPro" id="IPR023393">
    <property type="entry name" value="START-like_dom_sf"/>
</dbReference>